<dbReference type="Proteomes" id="UP000836841">
    <property type="component" value="Chromosome 6"/>
</dbReference>
<name>A0AAU9SSR4_THLAR</name>
<feature type="compositionally biased region" description="Basic and acidic residues" evidence="1">
    <location>
        <begin position="457"/>
        <end position="482"/>
    </location>
</feature>
<feature type="compositionally biased region" description="Basic residues" evidence="1">
    <location>
        <begin position="68"/>
        <end position="84"/>
    </location>
</feature>
<feature type="compositionally biased region" description="Low complexity" evidence="1">
    <location>
        <begin position="48"/>
        <end position="60"/>
    </location>
</feature>
<feature type="compositionally biased region" description="Basic and acidic residues" evidence="1">
    <location>
        <begin position="207"/>
        <end position="216"/>
    </location>
</feature>
<feature type="compositionally biased region" description="Basic residues" evidence="1">
    <location>
        <begin position="21"/>
        <end position="38"/>
    </location>
</feature>
<protein>
    <submittedName>
        <fullName evidence="2">Uncharacterized protein</fullName>
    </submittedName>
</protein>
<evidence type="ECO:0000256" key="1">
    <source>
        <dbReference type="SAM" id="MobiDB-lite"/>
    </source>
</evidence>
<feature type="compositionally biased region" description="Basic and acidic residues" evidence="1">
    <location>
        <begin position="233"/>
        <end position="242"/>
    </location>
</feature>
<dbReference type="EMBL" id="OU466862">
    <property type="protein sequence ID" value="CAH2070036.1"/>
    <property type="molecule type" value="Genomic_DNA"/>
</dbReference>
<feature type="compositionally biased region" description="Acidic residues" evidence="1">
    <location>
        <begin position="168"/>
        <end position="183"/>
    </location>
</feature>
<dbReference type="AlphaFoldDB" id="A0AAU9SSR4"/>
<feature type="region of interest" description="Disordered" evidence="1">
    <location>
        <begin position="405"/>
        <end position="424"/>
    </location>
</feature>
<feature type="region of interest" description="Disordered" evidence="1">
    <location>
        <begin position="359"/>
        <end position="378"/>
    </location>
</feature>
<evidence type="ECO:0000313" key="2">
    <source>
        <dbReference type="EMBL" id="CAH2070036.1"/>
    </source>
</evidence>
<dbReference type="PANTHER" id="PTHR36808">
    <property type="entry name" value="TRANSCRIPTIONAL REGULATOR ATRX-LIKE PROTEIN"/>
    <property type="match status" value="1"/>
</dbReference>
<feature type="compositionally biased region" description="Basic and acidic residues" evidence="1">
    <location>
        <begin position="254"/>
        <end position="264"/>
    </location>
</feature>
<feature type="region of interest" description="Disordered" evidence="1">
    <location>
        <begin position="283"/>
        <end position="329"/>
    </location>
</feature>
<feature type="compositionally biased region" description="Acidic residues" evidence="1">
    <location>
        <begin position="217"/>
        <end position="232"/>
    </location>
</feature>
<accession>A0AAU9SSR4</accession>
<reference evidence="2 3" key="1">
    <citation type="submission" date="2022-03" db="EMBL/GenBank/DDBJ databases">
        <authorList>
            <person name="Nunn A."/>
            <person name="Chopra R."/>
            <person name="Nunn A."/>
            <person name="Contreras Garrido A."/>
        </authorList>
    </citation>
    <scope>NUCLEOTIDE SEQUENCE [LARGE SCALE GENOMIC DNA]</scope>
</reference>
<feature type="region of interest" description="Disordered" evidence="1">
    <location>
        <begin position="431"/>
        <end position="484"/>
    </location>
</feature>
<dbReference type="PANTHER" id="PTHR36808:SF1">
    <property type="entry name" value="TRANSCRIPTIONAL REGULATOR ATRX-LIKE PROTEIN"/>
    <property type="match status" value="1"/>
</dbReference>
<organism evidence="2 3">
    <name type="scientific">Thlaspi arvense</name>
    <name type="common">Field penny-cress</name>
    <dbReference type="NCBI Taxonomy" id="13288"/>
    <lineage>
        <taxon>Eukaryota</taxon>
        <taxon>Viridiplantae</taxon>
        <taxon>Streptophyta</taxon>
        <taxon>Embryophyta</taxon>
        <taxon>Tracheophyta</taxon>
        <taxon>Spermatophyta</taxon>
        <taxon>Magnoliopsida</taxon>
        <taxon>eudicotyledons</taxon>
        <taxon>Gunneridae</taxon>
        <taxon>Pentapetalae</taxon>
        <taxon>rosids</taxon>
        <taxon>malvids</taxon>
        <taxon>Brassicales</taxon>
        <taxon>Brassicaceae</taxon>
        <taxon>Thlaspideae</taxon>
        <taxon>Thlaspi</taxon>
    </lineage>
</organism>
<feature type="region of interest" description="Disordered" evidence="1">
    <location>
        <begin position="1"/>
        <end position="264"/>
    </location>
</feature>
<sequence length="514" mass="58134">MGKSESSSKKIKRSKDSSKLRSVKKKKTKRSKPKKIRRIKDYSDESESSGSDSSLYSSSSSEDDYRREKRRSKVSKKKRSRKRYFSSESEDDDDDDIRLLKKKKRSKSKEEHAGTKKKNKKRTVSRKRRKRDSSSSYSSSDSQSDDGSESDGKRRIRNRGRRSKDELQELSEPDECWQVDDEVMGEKKNPRRLKSIVVVSYSYDNDDERKKDLVDDHGDESDGDRIVDDDERYVENGRKTVGYDESEEDIGSETSKDSYPDNRLKDDDLEAILKQRALENLKRFRGETQKNEISREEVSSSVSEGEETLQIESEKAEEPQDDGLVEQSLSVSAGSKDLEASQKILQVVNVKESGMGLADLASQQDQQPGDSAKVKASSGLSSCTTKRKLIRPVLGQKDLVLASRKDAEAESISGNTIDKSCPETSLALATKNVVENLEPTKGSSTSSSHAETEPLDEIERGSQPEEKTIDETKDESQYEKKTMTVMRGGEMVQVSYKVYIPKKTSSLGRRQLRR</sequence>
<evidence type="ECO:0000313" key="3">
    <source>
        <dbReference type="Proteomes" id="UP000836841"/>
    </source>
</evidence>
<feature type="compositionally biased region" description="Basic and acidic residues" evidence="1">
    <location>
        <begin position="283"/>
        <end position="298"/>
    </location>
</feature>
<feature type="compositionally biased region" description="Basic residues" evidence="1">
    <location>
        <begin position="115"/>
        <end position="131"/>
    </location>
</feature>
<keyword evidence="3" id="KW-1185">Reference proteome</keyword>
<gene>
    <name evidence="2" type="ORF">TAV2_LOCUS21108</name>
</gene>
<proteinExistence type="predicted"/>